<accession>A0ACC1X4P4</accession>
<dbReference type="EMBL" id="CM051404">
    <property type="protein sequence ID" value="KAJ4706284.1"/>
    <property type="molecule type" value="Genomic_DNA"/>
</dbReference>
<organism evidence="1 2">
    <name type="scientific">Melia azedarach</name>
    <name type="common">Chinaberry tree</name>
    <dbReference type="NCBI Taxonomy" id="155640"/>
    <lineage>
        <taxon>Eukaryota</taxon>
        <taxon>Viridiplantae</taxon>
        <taxon>Streptophyta</taxon>
        <taxon>Embryophyta</taxon>
        <taxon>Tracheophyta</taxon>
        <taxon>Spermatophyta</taxon>
        <taxon>Magnoliopsida</taxon>
        <taxon>eudicotyledons</taxon>
        <taxon>Gunneridae</taxon>
        <taxon>Pentapetalae</taxon>
        <taxon>rosids</taxon>
        <taxon>malvids</taxon>
        <taxon>Sapindales</taxon>
        <taxon>Meliaceae</taxon>
        <taxon>Melia</taxon>
    </lineage>
</organism>
<evidence type="ECO:0000313" key="1">
    <source>
        <dbReference type="EMBL" id="KAJ4706284.1"/>
    </source>
</evidence>
<gene>
    <name evidence="1" type="ORF">OWV82_019955</name>
</gene>
<keyword evidence="2" id="KW-1185">Reference proteome</keyword>
<comment type="caution">
    <text evidence="1">The sequence shown here is derived from an EMBL/GenBank/DDBJ whole genome shotgun (WGS) entry which is preliminary data.</text>
</comment>
<proteinExistence type="predicted"/>
<dbReference type="Proteomes" id="UP001164539">
    <property type="component" value="Chromosome 11"/>
</dbReference>
<evidence type="ECO:0000313" key="2">
    <source>
        <dbReference type="Proteomes" id="UP001164539"/>
    </source>
</evidence>
<reference evidence="1 2" key="1">
    <citation type="journal article" date="2023" name="Science">
        <title>Complex scaffold remodeling in plant triterpene biosynthesis.</title>
        <authorList>
            <person name="De La Pena R."/>
            <person name="Hodgson H."/>
            <person name="Liu J.C."/>
            <person name="Stephenson M.J."/>
            <person name="Martin A.C."/>
            <person name="Owen C."/>
            <person name="Harkess A."/>
            <person name="Leebens-Mack J."/>
            <person name="Jimenez L.E."/>
            <person name="Osbourn A."/>
            <person name="Sattely E.S."/>
        </authorList>
    </citation>
    <scope>NUCLEOTIDE SEQUENCE [LARGE SCALE GENOMIC DNA]</scope>
    <source>
        <strain evidence="2">cv. JPN11</strain>
        <tissue evidence="1">Leaf</tissue>
    </source>
</reference>
<name>A0ACC1X4P4_MELAZ</name>
<protein>
    <submittedName>
        <fullName evidence="1">Calcium-binding protein</fullName>
    </submittedName>
</protein>
<sequence>MKFISKLSPKRLLRSKKDRTIVSRSDPSSFSSGTSSSSSSDSSISKHHRKPSSVPERTGTPTSVLPEISGDWSDMSADISVDLNYELIQAFKLLDRNNDGVVSRSELEAFLIRLGAEPPSQEEVSMMLSEVDRDGDGCISLESLSRMVNSACEPACEPELKQTFDFFDTDHDGKITAEELLSVFTQLGDESCTLEDCRRMVALVDKNDDGFVCFQDFSRMMELQR</sequence>